<evidence type="ECO:0000256" key="3">
    <source>
        <dbReference type="SAM" id="Phobius"/>
    </source>
</evidence>
<feature type="binding site" evidence="1">
    <location>
        <position position="219"/>
    </location>
    <ligand>
        <name>Zn(2+)</name>
        <dbReference type="ChEBI" id="CHEBI:29105"/>
    </ligand>
</feature>
<feature type="compositionally biased region" description="Polar residues" evidence="2">
    <location>
        <begin position="150"/>
        <end position="161"/>
    </location>
</feature>
<dbReference type="Gene3D" id="1.20.140.30">
    <property type="entry name" value="MOB kinase activator"/>
    <property type="match status" value="1"/>
</dbReference>
<dbReference type="SMART" id="SM01388">
    <property type="entry name" value="Mob1_phocein"/>
    <property type="match status" value="1"/>
</dbReference>
<feature type="region of interest" description="Disordered" evidence="2">
    <location>
        <begin position="52"/>
        <end position="83"/>
    </location>
</feature>
<dbReference type="SUPFAM" id="SSF101152">
    <property type="entry name" value="Mob1/phocein"/>
    <property type="match status" value="1"/>
</dbReference>
<gene>
    <name evidence="4" type="ORF">WR25_12813</name>
</gene>
<protein>
    <recommendedName>
        <fullName evidence="6">Mob1/phocein family protein</fullName>
    </recommendedName>
</protein>
<keyword evidence="3" id="KW-1133">Transmembrane helix</keyword>
<feature type="binding site" evidence="1">
    <location>
        <position position="299"/>
    </location>
    <ligand>
        <name>Zn(2+)</name>
        <dbReference type="ChEBI" id="CHEBI:29105"/>
    </ligand>
</feature>
<keyword evidence="3" id="KW-0472">Membrane</keyword>
<feature type="region of interest" description="Disordered" evidence="2">
    <location>
        <begin position="127"/>
        <end position="161"/>
    </location>
</feature>
<dbReference type="PANTHER" id="PTHR22599">
    <property type="entry name" value="MPS ONE BINDER KINASE ACTIVATOR-LIKE MOB"/>
    <property type="match status" value="1"/>
</dbReference>
<dbReference type="AlphaFoldDB" id="A0A2A2KXC2"/>
<feature type="binding site" evidence="1">
    <location>
        <position position="214"/>
    </location>
    <ligand>
        <name>Zn(2+)</name>
        <dbReference type="ChEBI" id="CHEBI:29105"/>
    </ligand>
</feature>
<name>A0A2A2KXC2_9BILA</name>
<keyword evidence="1" id="KW-0479">Metal-binding</keyword>
<proteinExistence type="predicted"/>
<dbReference type="InterPro" id="IPR036703">
    <property type="entry name" value="MOB_kinase_act_sf"/>
</dbReference>
<dbReference type="STRING" id="2018661.A0A2A2KXC2"/>
<feature type="binding site" evidence="1">
    <location>
        <position position="294"/>
    </location>
    <ligand>
        <name>Zn(2+)</name>
        <dbReference type="ChEBI" id="CHEBI:29105"/>
    </ligand>
</feature>
<keyword evidence="1" id="KW-0862">Zinc</keyword>
<dbReference type="Proteomes" id="UP000218231">
    <property type="component" value="Unassembled WGS sequence"/>
</dbReference>
<feature type="region of interest" description="Disordered" evidence="2">
    <location>
        <begin position="375"/>
        <end position="403"/>
    </location>
</feature>
<evidence type="ECO:0000256" key="1">
    <source>
        <dbReference type="PIRSR" id="PIRSR605301-1"/>
    </source>
</evidence>
<comment type="caution">
    <text evidence="4">The sequence shown here is derived from an EMBL/GenBank/DDBJ whole genome shotgun (WGS) entry which is preliminary data.</text>
</comment>
<sequence>MKNKLFLGLNSKFHPYLICAFIFIRSFFQAFMNIVDVFKDASMIENMGRPSADLSTANSPMDSSTPDSAHNVKAPGESAAAKRIAGTNTTRHITQHLHHPFKLERLPDVVRETVDWIIGRSRKKDVKEAAAGQKTGNQQKRVANAASVGGINNRQGPAKSTSSELCVCDSIDDQLMEKVTALPTGIEKREWIATNTLAIFDHVNALCGSLSEICVPVSCPYMNFPGTSKAQYMDEKGKRHTYSAMQYMDCVMSSVEKTSRNESIFPTKYGSEFSSDFEPTIRRIMKHLWHCLGHLYHKHWDHLGQLELRPQCALVMVHMAKLSKHFQLLDPKDEQLLNSTVQQIRPAFPSIYLLPSENQTPSIVSSSVSSADGPIRVPSSKSGSWGGHPTPVALTTKPYAQTC</sequence>
<accession>A0A2A2KXC2</accession>
<feature type="compositionally biased region" description="Polar residues" evidence="2">
    <location>
        <begin position="53"/>
        <end position="68"/>
    </location>
</feature>
<dbReference type="OrthoDB" id="8170117at2759"/>
<dbReference type="InterPro" id="IPR005301">
    <property type="entry name" value="MOB_kinase_act_fam"/>
</dbReference>
<evidence type="ECO:0008006" key="6">
    <source>
        <dbReference type="Google" id="ProtNLM"/>
    </source>
</evidence>
<keyword evidence="3" id="KW-0812">Transmembrane</keyword>
<keyword evidence="5" id="KW-1185">Reference proteome</keyword>
<evidence type="ECO:0000313" key="4">
    <source>
        <dbReference type="EMBL" id="PAV78641.1"/>
    </source>
</evidence>
<reference evidence="4 5" key="1">
    <citation type="journal article" date="2017" name="Curr. Biol.">
        <title>Genome architecture and evolution of a unichromosomal asexual nematode.</title>
        <authorList>
            <person name="Fradin H."/>
            <person name="Zegar C."/>
            <person name="Gutwein M."/>
            <person name="Lucas J."/>
            <person name="Kovtun M."/>
            <person name="Corcoran D."/>
            <person name="Baugh L.R."/>
            <person name="Kiontke K."/>
            <person name="Gunsalus K."/>
            <person name="Fitch D.H."/>
            <person name="Piano F."/>
        </authorList>
    </citation>
    <scope>NUCLEOTIDE SEQUENCE [LARGE SCALE GENOMIC DNA]</scope>
    <source>
        <strain evidence="4">PF1309</strain>
    </source>
</reference>
<feature type="transmembrane region" description="Helical" evidence="3">
    <location>
        <begin position="13"/>
        <end position="35"/>
    </location>
</feature>
<evidence type="ECO:0000256" key="2">
    <source>
        <dbReference type="SAM" id="MobiDB-lite"/>
    </source>
</evidence>
<dbReference type="EMBL" id="LIAE01007548">
    <property type="protein sequence ID" value="PAV78641.1"/>
    <property type="molecule type" value="Genomic_DNA"/>
</dbReference>
<dbReference type="Pfam" id="PF03637">
    <property type="entry name" value="Mob1_phocein"/>
    <property type="match status" value="1"/>
</dbReference>
<evidence type="ECO:0000313" key="5">
    <source>
        <dbReference type="Proteomes" id="UP000218231"/>
    </source>
</evidence>
<organism evidence="4 5">
    <name type="scientific">Diploscapter pachys</name>
    <dbReference type="NCBI Taxonomy" id="2018661"/>
    <lineage>
        <taxon>Eukaryota</taxon>
        <taxon>Metazoa</taxon>
        <taxon>Ecdysozoa</taxon>
        <taxon>Nematoda</taxon>
        <taxon>Chromadorea</taxon>
        <taxon>Rhabditida</taxon>
        <taxon>Rhabditina</taxon>
        <taxon>Rhabditomorpha</taxon>
        <taxon>Rhabditoidea</taxon>
        <taxon>Rhabditidae</taxon>
        <taxon>Diploscapter</taxon>
    </lineage>
</organism>